<gene>
    <name evidence="1" type="ORF">IAI61_21805</name>
</gene>
<dbReference type="PANTHER" id="PTHR16222">
    <property type="entry name" value="ADP-RIBOSYLGLYCOHYDROLASE"/>
    <property type="match status" value="1"/>
</dbReference>
<reference evidence="1 2" key="1">
    <citation type="submission" date="2020-09" db="EMBL/GenBank/DDBJ databases">
        <title>Roseomonas.</title>
        <authorList>
            <person name="Zhu W."/>
        </authorList>
    </citation>
    <scope>NUCLEOTIDE SEQUENCE [LARGE SCALE GENOMIC DNA]</scope>
    <source>
        <strain evidence="1 2">573</strain>
    </source>
</reference>
<dbReference type="InterPro" id="IPR036705">
    <property type="entry name" value="Ribosyl_crysJ1_sf"/>
</dbReference>
<dbReference type="Proteomes" id="UP001518989">
    <property type="component" value="Unassembled WGS sequence"/>
</dbReference>
<sequence>MTHTPFHSLDAALLDRATGALLGLAVGDALGTTLEFTDRDEAPHHTEMTGGGPFNLRPGQWTDDTSMALVLAESLIRCGTLDPRDLMDGFVRWWRTGAHSCTGTCFDIGMTTAAALADFERIGDPLAGPTAEDTAGNGSLMRVAPVALFALQDPLAASRLARLQSRTTHGAPQAVESCDLFVALLSAAILGADRGTLLAPSVWSGHPAVAAVAAGSWQGKRRGAIRASGYVIHTIEAALWAIAQTHTFEDALILAVNLGEDADTVGAVTGQLAGALYGYAAIPSRWLEPLAWRDRLTALAPSLITAGARAGAGAGMRGGIDAS</sequence>
<dbReference type="InterPro" id="IPR050792">
    <property type="entry name" value="ADP-ribosylglycohydrolase"/>
</dbReference>
<dbReference type="RefSeq" id="WP_207419854.1">
    <property type="nucleotide sequence ID" value="NZ_CP061181.1"/>
</dbReference>
<comment type="caution">
    <text evidence="1">The sequence shown here is derived from an EMBL/GenBank/DDBJ whole genome shotgun (WGS) entry which is preliminary data.</text>
</comment>
<organism evidence="1 2">
    <name type="scientific">Roseomonas haemaphysalidis</name>
    <dbReference type="NCBI Taxonomy" id="2768162"/>
    <lineage>
        <taxon>Bacteria</taxon>
        <taxon>Pseudomonadati</taxon>
        <taxon>Pseudomonadota</taxon>
        <taxon>Alphaproteobacteria</taxon>
        <taxon>Acetobacterales</taxon>
        <taxon>Roseomonadaceae</taxon>
        <taxon>Roseomonas</taxon>
    </lineage>
</organism>
<accession>A0ABS3KW13</accession>
<dbReference type="InterPro" id="IPR005502">
    <property type="entry name" value="Ribosyl_crysJ1"/>
</dbReference>
<evidence type="ECO:0000313" key="1">
    <source>
        <dbReference type="EMBL" id="MBO1081673.1"/>
    </source>
</evidence>
<keyword evidence="2" id="KW-1185">Reference proteome</keyword>
<evidence type="ECO:0000313" key="2">
    <source>
        <dbReference type="Proteomes" id="UP001518989"/>
    </source>
</evidence>
<dbReference type="Pfam" id="PF03747">
    <property type="entry name" value="ADP_ribosyl_GH"/>
    <property type="match status" value="1"/>
</dbReference>
<dbReference type="SUPFAM" id="SSF101478">
    <property type="entry name" value="ADP-ribosylglycohydrolase"/>
    <property type="match status" value="1"/>
</dbReference>
<dbReference type="EMBL" id="JACTNG010000018">
    <property type="protein sequence ID" value="MBO1081673.1"/>
    <property type="molecule type" value="Genomic_DNA"/>
</dbReference>
<protein>
    <submittedName>
        <fullName evidence="1">ADP-ribosylglycohydrolase family protein</fullName>
    </submittedName>
</protein>
<proteinExistence type="predicted"/>
<name>A0ABS3KW13_9PROT</name>
<dbReference type="Gene3D" id="1.10.4080.10">
    <property type="entry name" value="ADP-ribosylation/Crystallin J1"/>
    <property type="match status" value="1"/>
</dbReference>
<dbReference type="PANTHER" id="PTHR16222:SF12">
    <property type="entry name" value="ADP-RIBOSYLGLYCOHYDROLASE-RELATED"/>
    <property type="match status" value="1"/>
</dbReference>